<dbReference type="EMBL" id="CP117880">
    <property type="protein sequence ID" value="WDF68950.1"/>
    <property type="molecule type" value="Genomic_DNA"/>
</dbReference>
<evidence type="ECO:0000313" key="3">
    <source>
        <dbReference type="Proteomes" id="UP001221558"/>
    </source>
</evidence>
<dbReference type="RefSeq" id="WP_274267678.1">
    <property type="nucleotide sequence ID" value="NZ_CP117880.1"/>
</dbReference>
<keyword evidence="1" id="KW-0732">Signal</keyword>
<keyword evidence="3" id="KW-1185">Reference proteome</keyword>
<sequence length="282" mass="31447">MKKRFLALLAAGVFFVSINQLQAQVKLPQASSSTTIEQSIGIKKVSLTYQRPNVNDRVIFGGLEPYDKVWRTGANNIPSITFAEEVTIEGHKVPAGTYGIFSIPKKSGDWTVILSKNANQWGAYQYKQEEDFLRFPAKAKKLNDKVETFTMAFENVKPNGADLTFAWENTKVSFHIAVDQSKEIMASIDEAMKGEKKPYFQAAQYYYTNDLDINKALAWANEADKGNTKAPHIKYWKAKIQLKAGDKAGAVKTATEGVTMAKAANNEEYVKLNTQVIDSAKK</sequence>
<name>A0ABY7WKW8_9SPHI</name>
<gene>
    <name evidence="2" type="ORF">PQ465_00915</name>
</gene>
<evidence type="ECO:0000313" key="2">
    <source>
        <dbReference type="EMBL" id="WDF68950.1"/>
    </source>
</evidence>
<protein>
    <submittedName>
        <fullName evidence="2">DUF2911 domain-containing protein</fullName>
    </submittedName>
</protein>
<proteinExistence type="predicted"/>
<organism evidence="2 3">
    <name type="scientific">Sphingobacterium oryzagri</name>
    <dbReference type="NCBI Taxonomy" id="3025669"/>
    <lineage>
        <taxon>Bacteria</taxon>
        <taxon>Pseudomonadati</taxon>
        <taxon>Bacteroidota</taxon>
        <taxon>Sphingobacteriia</taxon>
        <taxon>Sphingobacteriales</taxon>
        <taxon>Sphingobacteriaceae</taxon>
        <taxon>Sphingobacterium</taxon>
    </lineage>
</organism>
<dbReference type="Proteomes" id="UP001221558">
    <property type="component" value="Chromosome"/>
</dbReference>
<evidence type="ECO:0000256" key="1">
    <source>
        <dbReference type="SAM" id="SignalP"/>
    </source>
</evidence>
<feature type="chain" id="PRO_5045622976" evidence="1">
    <location>
        <begin position="24"/>
        <end position="282"/>
    </location>
</feature>
<feature type="signal peptide" evidence="1">
    <location>
        <begin position="1"/>
        <end position="23"/>
    </location>
</feature>
<reference evidence="2 3" key="1">
    <citation type="submission" date="2023-02" db="EMBL/GenBank/DDBJ databases">
        <title>Genome sequence of Sphingobacterium sp. KACC 22765.</title>
        <authorList>
            <person name="Kim S."/>
            <person name="Heo J."/>
            <person name="Kwon S.-W."/>
        </authorList>
    </citation>
    <scope>NUCLEOTIDE SEQUENCE [LARGE SCALE GENOMIC DNA]</scope>
    <source>
        <strain evidence="2 3">KACC 22765</strain>
    </source>
</reference>
<dbReference type="InterPro" id="IPR021314">
    <property type="entry name" value="DUF2911"/>
</dbReference>
<dbReference type="Pfam" id="PF11138">
    <property type="entry name" value="DUF2911"/>
    <property type="match status" value="1"/>
</dbReference>
<accession>A0ABY7WKW8</accession>